<keyword evidence="3" id="KW-0687">Ribonucleoprotein</keyword>
<dbReference type="OrthoDB" id="407221at2759"/>
<dbReference type="GO" id="GO:0005763">
    <property type="term" value="C:mitochondrial small ribosomal subunit"/>
    <property type="evidence" value="ECO:0007669"/>
    <property type="project" value="TreeGrafter"/>
</dbReference>
<accession>A0A7H9BA31</accession>
<dbReference type="FunFam" id="3.30.1320.10:FF:000013">
    <property type="entry name" value="Mitochondrial ribosomal protein"/>
    <property type="match status" value="1"/>
</dbReference>
<dbReference type="Gene3D" id="3.30.1320.10">
    <property type="match status" value="1"/>
</dbReference>
<gene>
    <name evidence="4" type="ORF">HG535_0H01960</name>
</gene>
<keyword evidence="2" id="KW-0689">Ribosomal protein</keyword>
<dbReference type="GO" id="GO:0003735">
    <property type="term" value="F:structural constituent of ribosome"/>
    <property type="evidence" value="ECO:0007669"/>
    <property type="project" value="InterPro"/>
</dbReference>
<name>A0A7H9BA31_ZYGMR</name>
<evidence type="ECO:0000256" key="3">
    <source>
        <dbReference type="ARBA" id="ARBA00023274"/>
    </source>
</evidence>
<protein>
    <recommendedName>
        <fullName evidence="6">Ribosomal protein S16</fullName>
    </recommendedName>
</protein>
<comment type="similarity">
    <text evidence="1">Belongs to the bacterial ribosomal protein bS16 family.</text>
</comment>
<dbReference type="InterPro" id="IPR020592">
    <property type="entry name" value="Ribosomal_bS16_CS"/>
</dbReference>
<dbReference type="PANTHER" id="PTHR12919:SF20">
    <property type="entry name" value="SMALL RIBOSOMAL SUBUNIT PROTEIN BS16M"/>
    <property type="match status" value="1"/>
</dbReference>
<evidence type="ECO:0000313" key="5">
    <source>
        <dbReference type="Proteomes" id="UP000509704"/>
    </source>
</evidence>
<organism evidence="4 5">
    <name type="scientific">Zygotorulaspora mrakii</name>
    <name type="common">Zygosaccharomyces mrakii</name>
    <dbReference type="NCBI Taxonomy" id="42260"/>
    <lineage>
        <taxon>Eukaryota</taxon>
        <taxon>Fungi</taxon>
        <taxon>Dikarya</taxon>
        <taxon>Ascomycota</taxon>
        <taxon>Saccharomycotina</taxon>
        <taxon>Saccharomycetes</taxon>
        <taxon>Saccharomycetales</taxon>
        <taxon>Saccharomycetaceae</taxon>
        <taxon>Zygotorulaspora</taxon>
    </lineage>
</organism>
<dbReference type="SUPFAM" id="SSF54565">
    <property type="entry name" value="Ribosomal protein S16"/>
    <property type="match status" value="1"/>
</dbReference>
<dbReference type="KEGG" id="zmk:HG535_0H01960"/>
<dbReference type="InterPro" id="IPR023803">
    <property type="entry name" value="Ribosomal_bS16_dom_sf"/>
</dbReference>
<keyword evidence="5" id="KW-1185">Reference proteome</keyword>
<dbReference type="PROSITE" id="PS00732">
    <property type="entry name" value="RIBOSOMAL_S16"/>
    <property type="match status" value="1"/>
</dbReference>
<dbReference type="EMBL" id="CP058611">
    <property type="protein sequence ID" value="QLG74869.1"/>
    <property type="molecule type" value="Genomic_DNA"/>
</dbReference>
<evidence type="ECO:0008006" key="6">
    <source>
        <dbReference type="Google" id="ProtNLM"/>
    </source>
</evidence>
<proteinExistence type="inferred from homology"/>
<dbReference type="PANTHER" id="PTHR12919">
    <property type="entry name" value="30S RIBOSOMAL PROTEIN S16"/>
    <property type="match status" value="1"/>
</dbReference>
<sequence length="119" mass="13507">MTCGLVRIRLARFGRTNNPIYNIVVANAHKARDAKPIEVLGVYNPIPKPMTVKQRKSGKLPTKDIRLDFDRVKYWIGVGAQPSDTVTKLLKKCGILDESWGKNFASSREVVQPRRELME</sequence>
<reference evidence="4 5" key="1">
    <citation type="submission" date="2020-07" db="EMBL/GenBank/DDBJ databases">
        <title>The yeast mating-type switching endonuclease HO is a domesticated member of an unorthodox homing genetic element family.</title>
        <authorList>
            <person name="Coughlan A.Y."/>
            <person name="Lombardi L."/>
            <person name="Braun-Galleani S."/>
            <person name="Martos A.R."/>
            <person name="Galeote V."/>
            <person name="Bigey F."/>
            <person name="Dequin S."/>
            <person name="Byrne K.P."/>
            <person name="Wolfe K.H."/>
        </authorList>
    </citation>
    <scope>NUCLEOTIDE SEQUENCE [LARGE SCALE GENOMIC DNA]</scope>
    <source>
        <strain evidence="4 5">NRRL Y-6702</strain>
    </source>
</reference>
<evidence type="ECO:0000313" key="4">
    <source>
        <dbReference type="EMBL" id="QLG74869.1"/>
    </source>
</evidence>
<dbReference type="Proteomes" id="UP000509704">
    <property type="component" value="Chromosome 8"/>
</dbReference>
<dbReference type="NCBIfam" id="TIGR00002">
    <property type="entry name" value="S16"/>
    <property type="match status" value="1"/>
</dbReference>
<dbReference type="InterPro" id="IPR000307">
    <property type="entry name" value="Ribosomal_bS16"/>
</dbReference>
<dbReference type="AlphaFoldDB" id="A0A7H9BA31"/>
<dbReference type="GO" id="GO:0032543">
    <property type="term" value="P:mitochondrial translation"/>
    <property type="evidence" value="ECO:0007669"/>
    <property type="project" value="TreeGrafter"/>
</dbReference>
<dbReference type="Pfam" id="PF00886">
    <property type="entry name" value="Ribosomal_S16"/>
    <property type="match status" value="1"/>
</dbReference>
<evidence type="ECO:0000256" key="1">
    <source>
        <dbReference type="ARBA" id="ARBA00006668"/>
    </source>
</evidence>
<dbReference type="RefSeq" id="XP_037146594.1">
    <property type="nucleotide sequence ID" value="XM_037290699.1"/>
</dbReference>
<dbReference type="GeneID" id="59238672"/>
<dbReference type="HAMAP" id="MF_00385">
    <property type="entry name" value="Ribosomal_bS16"/>
    <property type="match status" value="1"/>
</dbReference>
<evidence type="ECO:0000256" key="2">
    <source>
        <dbReference type="ARBA" id="ARBA00022980"/>
    </source>
</evidence>